<dbReference type="RefSeq" id="WP_124297689.1">
    <property type="nucleotide sequence ID" value="NZ_BDEV01000132.1"/>
</dbReference>
<dbReference type="Proteomes" id="UP000287385">
    <property type="component" value="Unassembled WGS sequence"/>
</dbReference>
<proteinExistence type="predicted"/>
<evidence type="ECO:0000313" key="3">
    <source>
        <dbReference type="EMBL" id="GCD63909.1"/>
    </source>
</evidence>
<evidence type="ECO:0000256" key="1">
    <source>
        <dbReference type="ARBA" id="ARBA00022729"/>
    </source>
</evidence>
<dbReference type="InterPro" id="IPR036709">
    <property type="entry name" value="Autotransporte_beta_dom_sf"/>
</dbReference>
<dbReference type="SUPFAM" id="SSF103515">
    <property type="entry name" value="Autotransporter"/>
    <property type="match status" value="1"/>
</dbReference>
<evidence type="ECO:0000313" key="4">
    <source>
        <dbReference type="Proteomes" id="UP000287385"/>
    </source>
</evidence>
<dbReference type="PANTHER" id="PTHR35037">
    <property type="entry name" value="C-TERMINAL REGION OF AIDA-LIKE PROTEIN"/>
    <property type="match status" value="1"/>
</dbReference>
<feature type="domain" description="Autotransporter" evidence="2">
    <location>
        <begin position="3066"/>
        <end position="3344"/>
    </location>
</feature>
<dbReference type="SUPFAM" id="SSF51126">
    <property type="entry name" value="Pectin lyase-like"/>
    <property type="match status" value="6"/>
</dbReference>
<dbReference type="SMART" id="SM00869">
    <property type="entry name" value="Autotransporter"/>
    <property type="match status" value="1"/>
</dbReference>
<dbReference type="Pfam" id="PF12951">
    <property type="entry name" value="PATR"/>
    <property type="match status" value="22"/>
</dbReference>
<protein>
    <recommendedName>
        <fullName evidence="2">Autotransporter domain-containing protein</fullName>
    </recommendedName>
</protein>
<name>A0A401X8B2_ACEPA</name>
<gene>
    <name evidence="3" type="ORF">NBRC3278_3002</name>
</gene>
<accession>A0A401X8B2</accession>
<dbReference type="PROSITE" id="PS51208">
    <property type="entry name" value="AUTOTRANSPORTER"/>
    <property type="match status" value="1"/>
</dbReference>
<evidence type="ECO:0000259" key="2">
    <source>
        <dbReference type="PROSITE" id="PS51208"/>
    </source>
</evidence>
<keyword evidence="1" id="KW-0732">Signal</keyword>
<dbReference type="NCBIfam" id="TIGR02601">
    <property type="entry name" value="autotrns_rpt"/>
    <property type="match status" value="19"/>
</dbReference>
<dbReference type="Gene3D" id="2.40.128.130">
    <property type="entry name" value="Autotransporter beta-domain"/>
    <property type="match status" value="1"/>
</dbReference>
<dbReference type="InterPro" id="IPR012332">
    <property type="entry name" value="Autotransporter_pectin_lyase_C"/>
</dbReference>
<dbReference type="Gene3D" id="2.160.20.20">
    <property type="match status" value="4"/>
</dbReference>
<comment type="caution">
    <text evidence="3">The sequence shown here is derived from an EMBL/GenBank/DDBJ whole genome shotgun (WGS) entry which is preliminary data.</text>
</comment>
<keyword evidence="4" id="KW-1185">Reference proteome</keyword>
<dbReference type="InterPro" id="IPR005546">
    <property type="entry name" value="Autotransporte_beta"/>
</dbReference>
<dbReference type="InterPro" id="IPR013425">
    <property type="entry name" value="Autotrns_rpt"/>
</dbReference>
<organism evidence="3 4">
    <name type="scientific">Acetobacter pasteurianus NBRC 3278</name>
    <dbReference type="NCBI Taxonomy" id="1226660"/>
    <lineage>
        <taxon>Bacteria</taxon>
        <taxon>Pseudomonadati</taxon>
        <taxon>Pseudomonadota</taxon>
        <taxon>Alphaproteobacteria</taxon>
        <taxon>Acetobacterales</taxon>
        <taxon>Acetobacteraceae</taxon>
        <taxon>Acetobacter</taxon>
    </lineage>
</organism>
<dbReference type="InterPro" id="IPR011050">
    <property type="entry name" value="Pectin_lyase_fold/virulence"/>
</dbReference>
<dbReference type="EMBL" id="BDEV01000132">
    <property type="protein sequence ID" value="GCD63909.1"/>
    <property type="molecule type" value="Genomic_DNA"/>
</dbReference>
<reference evidence="3 4" key="1">
    <citation type="submission" date="2016-06" db="EMBL/GenBank/DDBJ databases">
        <title>Acetobacter pasteurianus NBRC 3278 whole genome sequencing project.</title>
        <authorList>
            <person name="Matsutani M."/>
            <person name="Shiwa Y."/>
            <person name="Okamoto-Kainuma A."/>
            <person name="Ishikawa M."/>
            <person name="Koizumi Y."/>
            <person name="Yoshikawa H."/>
            <person name="Yakushi T."/>
            <person name="Matsushita K."/>
        </authorList>
    </citation>
    <scope>NUCLEOTIDE SEQUENCE [LARGE SCALE GENOMIC DNA]</scope>
    <source>
        <strain evidence="3 4">NBRC 3278</strain>
    </source>
</reference>
<dbReference type="PANTHER" id="PTHR35037:SF3">
    <property type="entry name" value="C-TERMINAL REGION OF AIDA-LIKE PROTEIN"/>
    <property type="match status" value="1"/>
</dbReference>
<dbReference type="InterPro" id="IPR051551">
    <property type="entry name" value="Autotransporter_adhesion"/>
</dbReference>
<sequence length="3344" mass="332111">MSFRRHLELFTVLTSVGVFLCPFSQAESSTVEVTGDESEPVYHVNLGETIIDRSAELTITGKALGVTLDDIENRGTLTLDAILPGIEEMEGGSPGFTVTNLNMFDGSTLAFGPSSGIDNSNIKLSGTVVFNAATTDDNGEIFSTNISNGTSPGNIIKTGAGGIELVGQDTYTGTTEIAGGKLQIDGDSSGATGEVNVDNGATLSGDGTIGGSVDVAGGATFVPGDIGGGAGGKGTLTIDGGLTLESGSTTDFTLGQSGAEGGSLNDLVKVGGDLALGGTLNVNADPASGSQLPEGVYSLYDYSGKLSGSQKLGKVPLATGDAAAIQTVIPGKVNLVVYGTQTNIWNGSATQDPAGNLTAGSGTWNISNSNWTDLGVQVDHAWNAGEDAIFEGTSGTVTVDDSSGQVTVGSMDFENTDGNTYTITGGALQASGSTLAVNVGSSGKAEIDSVIQDASGQSTDLVKTGDGTLTLAGVNTYTGKTEVQEGVLGVYLVNSTPSNSSDFDIDKSGTLSLLCQDSDPDFELDIKSLDGSFELDIKSLDGSGAITTNVSNNNFVVALEDASGNYSGNASTSIDVASGTETFGGGTIDGLESSPNANIVITANGEQDIAHNNSFFIQGGLELDGTLNIEGTGNVGVVIVGGEVKGSGGLNISAASVAECILSGERSYTGLTTIGSDSALMLEDMNSQMTGNISSSKIIDNGLLYFVSQPDINDVQTLSAPISGGGTIVVANDKLFITGGNTLTATSDNSKLVTNLIEGSSIVASGSTIITSSNGLGQGKVALFYNSNLDISQNYDALISNTIFDSGSKDGSVSKDGTGNVTLNGLNTYGGGTTINEGGLTAGNNSAFGSGAITMADGTELSYASDGLSLSNIFQLNGKSSINVQSDQSDSLTGVIGDGSSSGTLIKIGAGTLSLLGANTYKGGTDIASGSIAINGPTSLGTGSVEMDEGTSLSFLSDGTNLSNNITLSGDPTFDVQSGNTDTESGVISNGSEAGDLVKTGSGTLNLKGNNTYTGTTEVSAGTLDVDGDASGATGQVNVGNGASLGGTGTIGGSVDIAGGATLAAGDAGQAGTLTIDGGLTLESGSTTDFDLGQAGTEGGAQNDLIKVGGDLTLGGTIDVNADPTSGTTLSEGVYRLFDYSGALSGSTALSSTLPINAGDEASLQTSIDGQVNLVVFNGSQLFWNGSGKGNGVLSGGSGTWNETSNPWTDSAANAQTNWIDGRSAIFEGQAGNIVVDDSEGNISVGSMQFANTDGGTYDVTGDAISASGSSLNVDVGDGSSSGADIKAEIAASITDGAKGPAGLIKSGQGTLVMDGSNTYSGGTQIESGVLEITNSAALGTGAVDDQTSLLVDVTGKSELANDISGSGSLTKTGSGDIVLSGKDTLSGGINVQEGTLAIGVNASPIDSDVNISSGASLDTSIGDVGTKSISGAGTVNLGAKSLTLSDASGQFSGQITGNGSLDVLSGSEGLIGVQANQATVQIENAASVDTGNGSTVGSILDNGGIISVAGNTTLGTLNGTGSVSLTGQNSELEIDGKGGVFSGAIEGSGVVKLDDGASETLGGNNAVTGEIDIGKEASLTIADGSTHSATLPSANTIQDDGSLTVENKEPGHVTTIKAAINGSGAINVVGGETVLTGQNGFTGGVKVSDATLEASTSNLGKGSVELDAGSLLNIDQSTDNGLTNTISGEGKVVKSGVGNVTLTGENDYSGGTEIKSGSLIGSAGSFGSGAIEDDSQLTVSQNEDGVMDNSITGTGSVTKTGDADLTLSGQNDFSGGLNVAAGTLTASSESLGSGNITDDSDIELSQDQDGQISDNISGSGVVQKTGSGTLTLSGTDSHSGGTEVAAGTLDVDGDASASTGQVSVDSGAALGGTGTIGGSVDIAGGATLAAGDAGQVGTLTIDGGLTLESGSTTDFDLGQAGTEGGAQNDLIKVGGDLTLGGTIDVNADPTSGTTLSEGVYRLFDYAGTLSGEASINGSLPIAAGDAAALQTSVTGQVNLVVANMSTEIWNGSIDTPPSGTLTGGDGVWKGGVTNWTNIDADVSGVWNPGSTAIFEAQAGRVSIDDKSGNVSVGAMDFANSDGQSYIISGDTLYAAGQSLKVNVGDGATSGSSITAGIDSSISDANVVGGSKLVKDGLGTLVLGGDNTLTDGIDIEGGSLDITNAKSTGKGAITDNAALNIDLAGDGQIGNDITGAGTVRKSGSNTVVLSGENNYSGGTDIEAGTLKGSVGNFGSGAITDNATLDIDQSSDASLANKISGIGDVIKDGAGDLTLSGVNSYSGSTVIKSGVLTASVGAMGSGEIVDDATLNVDQNVTGVLSNELSGNGTLIKSGDGVLQLTGANSLSGEIDIQSGTLELDTKSSGQAEIEDQATLALNQADDGILGNAISGSGGIVKEGAGSVTLAGNNSFTGGIDIEAGDITTGVNNLGTGKVLDNATLTLSQSKDGELKNVISGKGKVVKAGSNTLTLASQNTWTGGTDIQSGTLSGNTSSFGSGSIEDDASLEVTANGDSTFSNTVSGSGDVEYNITGEDTLNVTSINSYSGGTDIQGGTVKGDGGSFGSGQIVDNGTLEIDQTSNSSMANNISGSGELVKDGAGDLTLTGTNTYSGGTDIEAGTLTAGTQNLGTGDITNNATLDLKQDYDGTLSGQISGAGTVIKEGIGDVTLQDTNTYTGGTDVIAGTLTGTITSFGTGKIIVAEGAKVNIDQKDDPVMSNDISGAGVIEKSDTGTVIMSGKDTHTGGTIVTGGTLVTDASNLAGGNVVNNAKLVINQSSSATLASQITGSGSLVKEGSGTLDITGDTSGMTGTTKVLGGTLNVETNASNSDVTTVSGSTLAGQGSVGETTIQNGATLSPAGNSIGTLHVAGNLVLENGSEMVSATDGKATDLVDVKGNAIVSGVAEMFTNSSQNKNLPYGQTFTILHANGGLTGRFGSFTTNLESAYPFLTPGLTYTSNDVNVSLVRDTEVPFSSFAQTRNQKAVAASLDETSLNNSIVQQIEQQSAPQARQSYDSLSGEIRASVKTDLIQDTQLIRNAAFNRMASAECDMSVGNISTADPKSGQKMQGGACDTGMVLWGEGFGDHGHNGGSGGSADMKHSAAGFIMGLDAPINNTNIRVGGLVSYSHDRFSVKDGRSSSGSANNLAVGGYASTHWERLMLRAGATYTWNMVNTNRNVSVGSIHERDSGHSLGGTAQAFAELGYRFDVGDYAVEPFGQIAYVNQDFMGSREHGGSAALKTHGADTGVTFATFGARASHTFRLKGIDLNAFGSASYRHAFGGLTPTARQVYAGGTDMDVAGTPLAANSAVVEAGVSYKVGKNIDVGLSYTGQFGQKYRDNAINGHVRVQW</sequence>